<evidence type="ECO:0000256" key="3">
    <source>
        <dbReference type="ARBA" id="ARBA00022553"/>
    </source>
</evidence>
<dbReference type="InterPro" id="IPR001789">
    <property type="entry name" value="Sig_transdc_resp-reg_receiver"/>
</dbReference>
<proteinExistence type="predicted"/>
<dbReference type="GO" id="GO:0000155">
    <property type="term" value="F:phosphorelay sensor kinase activity"/>
    <property type="evidence" value="ECO:0007669"/>
    <property type="project" value="InterPro"/>
</dbReference>
<dbReference type="SUPFAM" id="SSF47384">
    <property type="entry name" value="Homodimeric domain of signal transducing histidine kinase"/>
    <property type="match status" value="1"/>
</dbReference>
<dbReference type="PROSITE" id="PS50109">
    <property type="entry name" value="HIS_KIN"/>
    <property type="match status" value="1"/>
</dbReference>
<dbReference type="CDD" id="cd00082">
    <property type="entry name" value="HisKA"/>
    <property type="match status" value="1"/>
</dbReference>
<evidence type="ECO:0000259" key="11">
    <source>
        <dbReference type="PROSITE" id="PS50110"/>
    </source>
</evidence>
<dbReference type="Pfam" id="PF00072">
    <property type="entry name" value="Response_reg"/>
    <property type="match status" value="2"/>
</dbReference>
<protein>
    <recommendedName>
        <fullName evidence="2">histidine kinase</fullName>
        <ecNumber evidence="2">2.7.13.3</ecNumber>
    </recommendedName>
</protein>
<dbReference type="Pfam" id="PF00512">
    <property type="entry name" value="HisKA"/>
    <property type="match status" value="1"/>
</dbReference>
<dbReference type="InterPro" id="IPR011006">
    <property type="entry name" value="CheY-like_superfamily"/>
</dbReference>
<dbReference type="SUPFAM" id="SSF55785">
    <property type="entry name" value="PYP-like sensor domain (PAS domain)"/>
    <property type="match status" value="2"/>
</dbReference>
<dbReference type="InterPro" id="IPR004358">
    <property type="entry name" value="Sig_transdc_His_kin-like_C"/>
</dbReference>
<dbReference type="Gene3D" id="3.40.50.2300">
    <property type="match status" value="2"/>
</dbReference>
<dbReference type="SUPFAM" id="SSF55874">
    <property type="entry name" value="ATPase domain of HSP90 chaperone/DNA topoisomerase II/histidine kinase"/>
    <property type="match status" value="1"/>
</dbReference>
<dbReference type="InterPro" id="IPR003594">
    <property type="entry name" value="HATPase_dom"/>
</dbReference>
<dbReference type="SMART" id="SM00091">
    <property type="entry name" value="PAS"/>
    <property type="match status" value="2"/>
</dbReference>
<dbReference type="PROSITE" id="PS50112">
    <property type="entry name" value="PAS"/>
    <property type="match status" value="2"/>
</dbReference>
<dbReference type="Proteomes" id="UP000603434">
    <property type="component" value="Unassembled WGS sequence"/>
</dbReference>
<dbReference type="EMBL" id="JACNJH010000226">
    <property type="protein sequence ID" value="MBC8362843.1"/>
    <property type="molecule type" value="Genomic_DNA"/>
</dbReference>
<dbReference type="EC" id="2.7.13.3" evidence="2"/>
<dbReference type="SMART" id="SM00448">
    <property type="entry name" value="REC"/>
    <property type="match status" value="2"/>
</dbReference>
<name>A0A8J6TNM8_9BACT</name>
<dbReference type="Gene3D" id="3.30.450.20">
    <property type="entry name" value="PAS domain"/>
    <property type="match status" value="2"/>
</dbReference>
<evidence type="ECO:0000256" key="6">
    <source>
        <dbReference type="ARBA" id="ARBA00022777"/>
    </source>
</evidence>
<keyword evidence="3 9" id="KW-0597">Phosphoprotein</keyword>
<feature type="domain" description="Response regulatory" evidence="11">
    <location>
        <begin position="4"/>
        <end position="119"/>
    </location>
</feature>
<dbReference type="InterPro" id="IPR013767">
    <property type="entry name" value="PAS_fold"/>
</dbReference>
<keyword evidence="5" id="KW-0547">Nucleotide-binding</keyword>
<feature type="domain" description="PAS" evidence="12">
    <location>
        <begin position="309"/>
        <end position="355"/>
    </location>
</feature>
<dbReference type="Pfam" id="PF08448">
    <property type="entry name" value="PAS_4"/>
    <property type="match status" value="1"/>
</dbReference>
<evidence type="ECO:0000256" key="7">
    <source>
        <dbReference type="ARBA" id="ARBA00022840"/>
    </source>
</evidence>
<dbReference type="SUPFAM" id="SSF52172">
    <property type="entry name" value="CheY-like"/>
    <property type="match status" value="2"/>
</dbReference>
<dbReference type="AlphaFoldDB" id="A0A8J6TNM8"/>
<evidence type="ECO:0000256" key="4">
    <source>
        <dbReference type="ARBA" id="ARBA00022679"/>
    </source>
</evidence>
<evidence type="ECO:0000256" key="5">
    <source>
        <dbReference type="ARBA" id="ARBA00022741"/>
    </source>
</evidence>
<dbReference type="InterPro" id="IPR003661">
    <property type="entry name" value="HisK_dim/P_dom"/>
</dbReference>
<reference evidence="13 14" key="1">
    <citation type="submission" date="2020-08" db="EMBL/GenBank/DDBJ databases">
        <title>Bridging the membrane lipid divide: bacteria of the FCB group superphylum have the potential to synthesize archaeal ether lipids.</title>
        <authorList>
            <person name="Villanueva L."/>
            <person name="Von Meijenfeldt F.A.B."/>
            <person name="Westbye A.B."/>
            <person name="Yadav S."/>
            <person name="Hopmans E.C."/>
            <person name="Dutilh B.E."/>
            <person name="Sinninghe Damste J.S."/>
        </authorList>
    </citation>
    <scope>NUCLEOTIDE SEQUENCE [LARGE SCALE GENOMIC DNA]</scope>
    <source>
        <strain evidence="13">NIOZ-UU30</strain>
    </source>
</reference>
<dbReference type="InterPro" id="IPR005467">
    <property type="entry name" value="His_kinase_dom"/>
</dbReference>
<evidence type="ECO:0000259" key="12">
    <source>
        <dbReference type="PROSITE" id="PS50112"/>
    </source>
</evidence>
<dbReference type="GO" id="GO:0005524">
    <property type="term" value="F:ATP binding"/>
    <property type="evidence" value="ECO:0007669"/>
    <property type="project" value="UniProtKB-KW"/>
</dbReference>
<keyword evidence="7" id="KW-0067">ATP-binding</keyword>
<evidence type="ECO:0000256" key="8">
    <source>
        <dbReference type="ARBA" id="ARBA00023012"/>
    </source>
</evidence>
<dbReference type="Gene3D" id="1.10.287.130">
    <property type="match status" value="1"/>
</dbReference>
<dbReference type="Pfam" id="PF00989">
    <property type="entry name" value="PAS"/>
    <property type="match status" value="1"/>
</dbReference>
<dbReference type="PROSITE" id="PS50110">
    <property type="entry name" value="RESPONSE_REGULATORY"/>
    <property type="match status" value="2"/>
</dbReference>
<dbReference type="SMART" id="SM00388">
    <property type="entry name" value="HisKA"/>
    <property type="match status" value="1"/>
</dbReference>
<accession>A0A8J6TNM8</accession>
<evidence type="ECO:0000256" key="1">
    <source>
        <dbReference type="ARBA" id="ARBA00000085"/>
    </source>
</evidence>
<dbReference type="Pfam" id="PF02518">
    <property type="entry name" value="HATPase_c"/>
    <property type="match status" value="1"/>
</dbReference>
<feature type="domain" description="Histidine kinase" evidence="10">
    <location>
        <begin position="452"/>
        <end position="679"/>
    </location>
</feature>
<evidence type="ECO:0000256" key="2">
    <source>
        <dbReference type="ARBA" id="ARBA00012438"/>
    </source>
</evidence>
<dbReference type="InterPro" id="IPR035965">
    <property type="entry name" value="PAS-like_dom_sf"/>
</dbReference>
<feature type="domain" description="Response regulatory" evidence="11">
    <location>
        <begin position="700"/>
        <end position="815"/>
    </location>
</feature>
<comment type="catalytic activity">
    <reaction evidence="1">
        <text>ATP + protein L-histidine = ADP + protein N-phospho-L-histidine.</text>
        <dbReference type="EC" id="2.7.13.3"/>
    </reaction>
</comment>
<sequence>MKKQILVVDDNRQMLEFIANLLEDEGHQVTTAENGFSALNLLISFTPDIIFADLVMPVIGGDKLFKIARKMEHLKDCCPVLVSAAASELDFDYTEIGADSCIAKGPSESIAGHVLAAVKEADSLRRDDRHKAIRGINEVYPRQMTRELLSRNRHLETMLESMAEGIIEIFSGKVVYANSAAASLFGMPPEKLLFKHLPGLFDEAQRPYIESLLKTENGLPADIDPDTSVPLNGKQVIIKKQAVKGDETTHIIIITDVTERKRTEVELKEYRDHLEVLVKKRTVELTQTNMLLQKEIDGRIRVEEELLESKERFDSFMKHLPGLAFMKDLDGRYVYLNEAYNDMLAGNPVDFIGRTDDEIWSAEVAGPMKANDTVVMSEGRVLSTVATVTIGDETQYFRITKFPVFKGNRPFLLAGIALNITERYLSEMERKKLEIRLQQAQKMEAIGTLAGGVAHDLNNVLSGLVSYPDLLLRDLPEDSPLRKAISTIKQSGEKAASIVQDLLTLARRGVAVTKVVALNDIISEYLISPEHDKLRLYHPQVELAVELETGLLNIIGSPVHLSMTVLNLVSNATESMPDGGKITISTENRYIDRPLRGYEDVEEGDYVTLVVSDTGSGISAGDMERIFDPFYTKKVMGKSGTGLGMAVVWGTVRDHKGYIDVQSTPGKGTTFTLYFPATREELIGDDALLSIEDLSGKGESILIVDDVHEQREIACQMLTRLGYRAASVSSGEAAVDHVKDNVVDLLVLDMIMDPGIDGLETYKRIIALHPGQKAVITSGFSETGQVKEAQRLGAGAYIKKPYTLEKLGKAVRAELNHTV</sequence>
<dbReference type="InterPro" id="IPR036097">
    <property type="entry name" value="HisK_dim/P_sf"/>
</dbReference>
<evidence type="ECO:0000256" key="9">
    <source>
        <dbReference type="PROSITE-ProRule" id="PRU00169"/>
    </source>
</evidence>
<dbReference type="SMART" id="SM00387">
    <property type="entry name" value="HATPase_c"/>
    <property type="match status" value="1"/>
</dbReference>
<evidence type="ECO:0000313" key="14">
    <source>
        <dbReference type="Proteomes" id="UP000603434"/>
    </source>
</evidence>
<dbReference type="InterPro" id="IPR013656">
    <property type="entry name" value="PAS_4"/>
</dbReference>
<dbReference type="Gene3D" id="3.30.565.10">
    <property type="entry name" value="Histidine kinase-like ATPase, C-terminal domain"/>
    <property type="match status" value="1"/>
</dbReference>
<dbReference type="PANTHER" id="PTHR43065">
    <property type="entry name" value="SENSOR HISTIDINE KINASE"/>
    <property type="match status" value="1"/>
</dbReference>
<organism evidence="13 14">
    <name type="scientific">Candidatus Desulfatibia profunda</name>
    <dbReference type="NCBI Taxonomy" id="2841695"/>
    <lineage>
        <taxon>Bacteria</taxon>
        <taxon>Pseudomonadati</taxon>
        <taxon>Thermodesulfobacteriota</taxon>
        <taxon>Desulfobacteria</taxon>
        <taxon>Desulfobacterales</taxon>
        <taxon>Desulfobacterales incertae sedis</taxon>
        <taxon>Candidatus Desulfatibia</taxon>
    </lineage>
</organism>
<dbReference type="CDD" id="cd00130">
    <property type="entry name" value="PAS"/>
    <property type="match status" value="1"/>
</dbReference>
<keyword evidence="4" id="KW-0808">Transferase</keyword>
<dbReference type="CDD" id="cd00156">
    <property type="entry name" value="REC"/>
    <property type="match status" value="2"/>
</dbReference>
<dbReference type="PANTHER" id="PTHR43065:SF42">
    <property type="entry name" value="TWO-COMPONENT SENSOR PPRA"/>
    <property type="match status" value="1"/>
</dbReference>
<dbReference type="GO" id="GO:0006355">
    <property type="term" value="P:regulation of DNA-templated transcription"/>
    <property type="evidence" value="ECO:0007669"/>
    <property type="project" value="InterPro"/>
</dbReference>
<keyword evidence="8" id="KW-0902">Two-component regulatory system</keyword>
<evidence type="ECO:0000313" key="13">
    <source>
        <dbReference type="EMBL" id="MBC8362843.1"/>
    </source>
</evidence>
<keyword evidence="6" id="KW-0418">Kinase</keyword>
<dbReference type="InterPro" id="IPR036890">
    <property type="entry name" value="HATPase_C_sf"/>
</dbReference>
<comment type="caution">
    <text evidence="13">The sequence shown here is derived from an EMBL/GenBank/DDBJ whole genome shotgun (WGS) entry which is preliminary data.</text>
</comment>
<dbReference type="NCBIfam" id="TIGR00229">
    <property type="entry name" value="sensory_box"/>
    <property type="match status" value="1"/>
</dbReference>
<gene>
    <name evidence="13" type="ORF">H8E23_15770</name>
</gene>
<dbReference type="InterPro" id="IPR000014">
    <property type="entry name" value="PAS"/>
</dbReference>
<feature type="modified residue" description="4-aspartylphosphate" evidence="9">
    <location>
        <position position="749"/>
    </location>
</feature>
<evidence type="ECO:0000259" key="10">
    <source>
        <dbReference type="PROSITE" id="PS50109"/>
    </source>
</evidence>
<feature type="modified residue" description="4-aspartylphosphate" evidence="9">
    <location>
        <position position="53"/>
    </location>
</feature>
<feature type="domain" description="PAS" evidence="12">
    <location>
        <begin position="171"/>
        <end position="193"/>
    </location>
</feature>
<dbReference type="PRINTS" id="PR00344">
    <property type="entry name" value="BCTRLSENSOR"/>
</dbReference>